<dbReference type="FunFam" id="1.20.1090.10:FF:000001">
    <property type="entry name" value="Aldehyde-alcohol dehydrogenase"/>
    <property type="match status" value="1"/>
</dbReference>
<evidence type="ECO:0000313" key="5">
    <source>
        <dbReference type="Proteomes" id="UP000288388"/>
    </source>
</evidence>
<keyword evidence="1" id="KW-0560">Oxidoreductase</keyword>
<evidence type="ECO:0000259" key="3">
    <source>
        <dbReference type="Pfam" id="PF25137"/>
    </source>
</evidence>
<protein>
    <submittedName>
        <fullName evidence="4">Iron-containing alcohol dehydrogenase</fullName>
    </submittedName>
</protein>
<dbReference type="RefSeq" id="WP_127979099.1">
    <property type="nucleotide sequence ID" value="NZ_JARPWG010000035.1"/>
</dbReference>
<accession>A0A437UNZ6</accession>
<dbReference type="Gene3D" id="1.20.1090.10">
    <property type="entry name" value="Dehydroquinate synthase-like - alpha domain"/>
    <property type="match status" value="1"/>
</dbReference>
<organism evidence="4 5">
    <name type="scientific">Enterococcus avium</name>
    <name type="common">Streptococcus avium</name>
    <dbReference type="NCBI Taxonomy" id="33945"/>
    <lineage>
        <taxon>Bacteria</taxon>
        <taxon>Bacillati</taxon>
        <taxon>Bacillota</taxon>
        <taxon>Bacilli</taxon>
        <taxon>Lactobacillales</taxon>
        <taxon>Enterococcaceae</taxon>
        <taxon>Enterococcus</taxon>
    </lineage>
</organism>
<dbReference type="GO" id="GO:0004022">
    <property type="term" value="F:alcohol dehydrogenase (NAD+) activity"/>
    <property type="evidence" value="ECO:0007669"/>
    <property type="project" value="TreeGrafter"/>
</dbReference>
<dbReference type="PROSITE" id="PS00913">
    <property type="entry name" value="ADH_IRON_1"/>
    <property type="match status" value="1"/>
</dbReference>
<feature type="domain" description="Fe-containing alcohol dehydrogenase-like C-terminal" evidence="3">
    <location>
        <begin position="169"/>
        <end position="374"/>
    </location>
</feature>
<dbReference type="EMBL" id="RYZS01000001">
    <property type="protein sequence ID" value="RVU95322.1"/>
    <property type="molecule type" value="Genomic_DNA"/>
</dbReference>
<reference evidence="4 5" key="1">
    <citation type="submission" date="2018-12" db="EMBL/GenBank/DDBJ databases">
        <title>A novel vanA-carrying plasmid in a clinical isolate of Enterococcus avium.</title>
        <authorList>
            <person name="Bernasconi O.J."/>
            <person name="Luzzaro F."/>
            <person name="Endimiani A."/>
        </authorList>
    </citation>
    <scope>NUCLEOTIDE SEQUENCE [LARGE SCALE GENOMIC DNA]</scope>
    <source>
        <strain evidence="4 5">LC0559/18</strain>
    </source>
</reference>
<dbReference type="InterPro" id="IPR056798">
    <property type="entry name" value="ADH_Fe_C"/>
</dbReference>
<dbReference type="GO" id="GO:0046872">
    <property type="term" value="F:metal ion binding"/>
    <property type="evidence" value="ECO:0007669"/>
    <property type="project" value="InterPro"/>
</dbReference>
<comment type="caution">
    <text evidence="4">The sequence shown here is derived from an EMBL/GenBank/DDBJ whole genome shotgun (WGS) entry which is preliminary data.</text>
</comment>
<dbReference type="Pfam" id="PF25137">
    <property type="entry name" value="ADH_Fe_C"/>
    <property type="match status" value="1"/>
</dbReference>
<dbReference type="PANTHER" id="PTHR11496">
    <property type="entry name" value="ALCOHOL DEHYDROGENASE"/>
    <property type="match status" value="1"/>
</dbReference>
<dbReference type="InterPro" id="IPR018211">
    <property type="entry name" value="ADH_Fe_CS"/>
</dbReference>
<evidence type="ECO:0000256" key="1">
    <source>
        <dbReference type="ARBA" id="ARBA00023002"/>
    </source>
</evidence>
<dbReference type="AlphaFoldDB" id="A0A437UNZ6"/>
<dbReference type="PANTHER" id="PTHR11496:SF83">
    <property type="entry name" value="HYDROXYACID-OXOACID TRANSHYDROGENASE, MITOCHONDRIAL"/>
    <property type="match status" value="1"/>
</dbReference>
<name>A0A437UNZ6_ENTAV</name>
<feature type="domain" description="Alcohol dehydrogenase iron-type/glycerol dehydrogenase GldA" evidence="2">
    <location>
        <begin position="16"/>
        <end position="158"/>
    </location>
</feature>
<dbReference type="Pfam" id="PF00465">
    <property type="entry name" value="Fe-ADH"/>
    <property type="match status" value="1"/>
</dbReference>
<sequence length="375" mass="40959">MQKIHFKTTIWLGSEVLEGLKELKSKRIFLVADPFLIENGEINDIVRHIDQNDYLIFSDIVPDPPVEKIVSGVKQIVDFQADIILAIGGGSAIDAAKAMKYFANRILTNKIDQLIAIPTTSGTGSEVTNFSIITIPEKGTKFPLVTDEIQPDIAILDTNLVMGVPPAITADTGMDVLTHILESYVSTKATVLSDAYCEKAVKLVFKYLEKAHKNGEDQQAREMMHLASCLAGIAFNQTSLGINHGIAHAAGARLHIPHGRVNGILLPSVIHFNADLNESGHLQNRAAMKYLKLAKCLGASTNNPRMGVNMLIRQITQLRNSLKMPATLSEFGLEKREVEQVIPAIAEAAINDACTKTNPVVPSLQDIETIIQEIL</sequence>
<dbReference type="InterPro" id="IPR039697">
    <property type="entry name" value="Alcohol_dehydrogenase_Fe"/>
</dbReference>
<proteinExistence type="predicted"/>
<dbReference type="CDD" id="cd08180">
    <property type="entry name" value="PDD"/>
    <property type="match status" value="1"/>
</dbReference>
<gene>
    <name evidence="4" type="ORF">EK398_11045</name>
</gene>
<dbReference type="InterPro" id="IPR001670">
    <property type="entry name" value="ADH_Fe/GldA"/>
</dbReference>
<evidence type="ECO:0000313" key="4">
    <source>
        <dbReference type="EMBL" id="RVU95322.1"/>
    </source>
</evidence>
<dbReference type="Proteomes" id="UP000288388">
    <property type="component" value="Unassembled WGS sequence"/>
</dbReference>
<evidence type="ECO:0000259" key="2">
    <source>
        <dbReference type="Pfam" id="PF00465"/>
    </source>
</evidence>
<dbReference type="FunFam" id="3.40.50.1970:FF:000003">
    <property type="entry name" value="Alcohol dehydrogenase, iron-containing"/>
    <property type="match status" value="1"/>
</dbReference>
<dbReference type="Gene3D" id="3.40.50.1970">
    <property type="match status" value="1"/>
</dbReference>
<dbReference type="SUPFAM" id="SSF56796">
    <property type="entry name" value="Dehydroquinate synthase-like"/>
    <property type="match status" value="1"/>
</dbReference>